<dbReference type="AlphaFoldDB" id="A0A4P7NZ02"/>
<dbReference type="InterPro" id="IPR045521">
    <property type="entry name" value="DUF6475"/>
</dbReference>
<evidence type="ECO:0000313" key="3">
    <source>
        <dbReference type="Proteomes" id="UP000296201"/>
    </source>
</evidence>
<dbReference type="OrthoDB" id="8561347at2"/>
<feature type="domain" description="DUF6475" evidence="1">
    <location>
        <begin position="99"/>
        <end position="189"/>
    </location>
</feature>
<keyword evidence="2" id="KW-0378">Hydrolase</keyword>
<dbReference type="Pfam" id="PF20081">
    <property type="entry name" value="DUF6475"/>
    <property type="match status" value="1"/>
</dbReference>
<name>A0A4P7NZ02_9GAMM</name>
<keyword evidence="3" id="KW-1185">Reference proteome</keyword>
<dbReference type="RefSeq" id="WP_135795492.1">
    <property type="nucleotide sequence ID" value="NZ_CP032096.1"/>
</dbReference>
<dbReference type="EMBL" id="CP032096">
    <property type="protein sequence ID" value="QBZ82819.1"/>
    <property type="molecule type" value="Genomic_DNA"/>
</dbReference>
<accession>A0A4P7NZ02</accession>
<evidence type="ECO:0000259" key="1">
    <source>
        <dbReference type="Pfam" id="PF20081"/>
    </source>
</evidence>
<dbReference type="GO" id="GO:0016787">
    <property type="term" value="F:hydrolase activity"/>
    <property type="evidence" value="ECO:0007669"/>
    <property type="project" value="UniProtKB-KW"/>
</dbReference>
<proteinExistence type="predicted"/>
<dbReference type="Proteomes" id="UP000296201">
    <property type="component" value="Chromosome"/>
</dbReference>
<reference evidence="2 3" key="1">
    <citation type="submission" date="2018-08" db="EMBL/GenBank/DDBJ databases">
        <title>Horizontal acquisition of hydrogen conversion ability and other habitat adaptations in Hydrogenovibrio crunogenus strains.</title>
        <authorList>
            <person name="Gonnella G."/>
            <person name="Adam N."/>
            <person name="Perner M."/>
        </authorList>
    </citation>
    <scope>NUCLEOTIDE SEQUENCE [LARGE SCALE GENOMIC DNA]</scope>
    <source>
        <strain evidence="2 3">SP-41</strain>
    </source>
</reference>
<gene>
    <name evidence="2" type="ORF">GHNINEIG_00856</name>
</gene>
<sequence length="218" mass="24749">MQVQDMEKFSQILSWVFAYYEKDLTDLTFEMYWNGLKDYSIDEVQAAFNAHMQHPEDGKWWPKVSDIIKNCKGGTQDNALRAWNEVETAIRKVGAYQDVVFHDPLIHQIIHKMGGWMALCDIPDEKSLVFKANEFKNAYRALYGTPAQQQPPIELTGIINAQNAKIKGAKKAPPVLIGNPEQAKEVMKRLQSPDNLITISQATEKLVKNLQNSTNAAK</sequence>
<organism evidence="2 3">
    <name type="scientific">Hydrogenovibrio crunogenus</name>
    <dbReference type="NCBI Taxonomy" id="39765"/>
    <lineage>
        <taxon>Bacteria</taxon>
        <taxon>Pseudomonadati</taxon>
        <taxon>Pseudomonadota</taxon>
        <taxon>Gammaproteobacteria</taxon>
        <taxon>Thiotrichales</taxon>
        <taxon>Piscirickettsiaceae</taxon>
        <taxon>Hydrogenovibrio</taxon>
    </lineage>
</organism>
<evidence type="ECO:0000313" key="2">
    <source>
        <dbReference type="EMBL" id="QBZ82819.1"/>
    </source>
</evidence>
<protein>
    <submittedName>
        <fullName evidence="2">Phosphohydrolase</fullName>
    </submittedName>
</protein>